<feature type="domain" description="Reverse transcriptase" evidence="1">
    <location>
        <begin position="13"/>
        <end position="155"/>
    </location>
</feature>
<evidence type="ECO:0000313" key="2">
    <source>
        <dbReference type="EMBL" id="CAK0861192.1"/>
    </source>
</evidence>
<dbReference type="Pfam" id="PF00078">
    <property type="entry name" value="RVT_1"/>
    <property type="match status" value="1"/>
</dbReference>
<gene>
    <name evidence="2" type="ORF">PCOR1329_LOCUS49948</name>
</gene>
<accession>A0ABN9UP67</accession>
<keyword evidence="3" id="KW-1185">Reference proteome</keyword>
<dbReference type="PANTHER" id="PTHR19446">
    <property type="entry name" value="REVERSE TRANSCRIPTASES"/>
    <property type="match status" value="1"/>
</dbReference>
<dbReference type="InterPro" id="IPR000477">
    <property type="entry name" value="RT_dom"/>
</dbReference>
<organism evidence="2 3">
    <name type="scientific">Prorocentrum cordatum</name>
    <dbReference type="NCBI Taxonomy" id="2364126"/>
    <lineage>
        <taxon>Eukaryota</taxon>
        <taxon>Sar</taxon>
        <taxon>Alveolata</taxon>
        <taxon>Dinophyceae</taxon>
        <taxon>Prorocentrales</taxon>
        <taxon>Prorocentraceae</taxon>
        <taxon>Prorocentrum</taxon>
    </lineage>
</organism>
<sequence>MDVEEIMHHHSLKLDSSAMVFFDFEAAFPSVSQEFFDVIVARGWPPWCSHIIEVVNRSSRCRIAHARSTYDGFELTAGVRQGCPLSPLLFAVLSDVPLRRLPHLMPDAIPRARADDLAVGQGSGAGDASILERTFGEYERLSGLRLHRAKLVWVTLLLEPIERARESTGRRWERATLALRGLAPSALPRARASARRVARNWLGDGASRQCAGEACAAHPRLAALAAAARRN</sequence>
<dbReference type="EMBL" id="CAUYUJ010016049">
    <property type="protein sequence ID" value="CAK0861192.1"/>
    <property type="molecule type" value="Genomic_DNA"/>
</dbReference>
<comment type="caution">
    <text evidence="2">The sequence shown here is derived from an EMBL/GenBank/DDBJ whole genome shotgun (WGS) entry which is preliminary data.</text>
</comment>
<name>A0ABN9UP67_9DINO</name>
<evidence type="ECO:0000259" key="1">
    <source>
        <dbReference type="Pfam" id="PF00078"/>
    </source>
</evidence>
<proteinExistence type="predicted"/>
<evidence type="ECO:0000313" key="3">
    <source>
        <dbReference type="Proteomes" id="UP001189429"/>
    </source>
</evidence>
<reference evidence="2" key="1">
    <citation type="submission" date="2023-10" db="EMBL/GenBank/DDBJ databases">
        <authorList>
            <person name="Chen Y."/>
            <person name="Shah S."/>
            <person name="Dougan E. K."/>
            <person name="Thang M."/>
            <person name="Chan C."/>
        </authorList>
    </citation>
    <scope>NUCLEOTIDE SEQUENCE [LARGE SCALE GENOMIC DNA]</scope>
</reference>
<protein>
    <recommendedName>
        <fullName evidence="1">Reverse transcriptase domain-containing protein</fullName>
    </recommendedName>
</protein>
<dbReference type="Proteomes" id="UP001189429">
    <property type="component" value="Unassembled WGS sequence"/>
</dbReference>